<name>A0A6J6BIC0_9ZZZZ</name>
<organism evidence="2">
    <name type="scientific">freshwater metagenome</name>
    <dbReference type="NCBI Taxonomy" id="449393"/>
    <lineage>
        <taxon>unclassified sequences</taxon>
        <taxon>metagenomes</taxon>
        <taxon>ecological metagenomes</taxon>
    </lineage>
</organism>
<dbReference type="EMBL" id="CAEZSF010000072">
    <property type="protein sequence ID" value="CAB4538494.1"/>
    <property type="molecule type" value="Genomic_DNA"/>
</dbReference>
<dbReference type="Pfam" id="PF02655">
    <property type="entry name" value="ATP-grasp_3"/>
    <property type="match status" value="1"/>
</dbReference>
<dbReference type="GO" id="GO:0046872">
    <property type="term" value="F:metal ion binding"/>
    <property type="evidence" value="ECO:0007669"/>
    <property type="project" value="InterPro"/>
</dbReference>
<sequence length="468" mass="49331">MVRSLPSNPSVSQQEWRSAAHEFAAGRSLVVIGLSHNQTAALANLSGLGGQVVGSISVTPGRAMSSSVLGSRLTITSATQSILDHTVSGFAQALANSDGAVISFLDKVDPTRSALVVSYLPVPYSVLNGRETTSPDSALTMHLESKSVAKELLDSCVPTLPSLRLDAQAAEVWWEEATAHLGADRLVVQDAGLSSGGSATYICSSAEQVPLSGEVIVTPYATGRPCSVMGIVSAGSTLVLPAARQIIAVDDKNRPSYQGNITGEPWSEESRAGVEAEVKAVGGLLSQQGFVGPFGLDFIELTSNERRYIDLNPRIIGVAASFAQLLWPRSETPPSAAMLTAGSWGSEAREELGRAIHEATASRALARVWLTSTARALGPPRELPRAGTLHLDLNQFPLLSTAETPSSSPALWQPLASDNSSLTAGDLAVLGSLYCDPPVIDALIEKFGLNEWMSKLTESLEWVSRPQP</sequence>
<evidence type="ECO:0000259" key="1">
    <source>
        <dbReference type="Pfam" id="PF02655"/>
    </source>
</evidence>
<gene>
    <name evidence="2" type="ORF">UFOPK1358_00885</name>
</gene>
<proteinExistence type="predicted"/>
<dbReference type="AlphaFoldDB" id="A0A6J6BIC0"/>
<evidence type="ECO:0000313" key="2">
    <source>
        <dbReference type="EMBL" id="CAB4538494.1"/>
    </source>
</evidence>
<dbReference type="SUPFAM" id="SSF56059">
    <property type="entry name" value="Glutathione synthetase ATP-binding domain-like"/>
    <property type="match status" value="1"/>
</dbReference>
<accession>A0A6J6BIC0</accession>
<protein>
    <submittedName>
        <fullName evidence="2">Unannotated protein</fullName>
    </submittedName>
</protein>
<feature type="domain" description="ATP-grasp fold PylC-type" evidence="1">
    <location>
        <begin position="183"/>
        <end position="317"/>
    </location>
</feature>
<reference evidence="2" key="1">
    <citation type="submission" date="2020-05" db="EMBL/GenBank/DDBJ databases">
        <authorList>
            <person name="Chiriac C."/>
            <person name="Salcher M."/>
            <person name="Ghai R."/>
            <person name="Kavagutti S V."/>
        </authorList>
    </citation>
    <scope>NUCLEOTIDE SEQUENCE</scope>
</reference>
<dbReference type="GO" id="GO:0005524">
    <property type="term" value="F:ATP binding"/>
    <property type="evidence" value="ECO:0007669"/>
    <property type="project" value="InterPro"/>
</dbReference>
<dbReference type="InterPro" id="IPR003806">
    <property type="entry name" value="ATP-grasp_PylC-type"/>
</dbReference>
<dbReference type="Gene3D" id="3.30.470.20">
    <property type="entry name" value="ATP-grasp fold, B domain"/>
    <property type="match status" value="1"/>
</dbReference>